<evidence type="ECO:0000256" key="1">
    <source>
        <dbReference type="SAM" id="MobiDB-lite"/>
    </source>
</evidence>
<dbReference type="RefSeq" id="WP_267776035.1">
    <property type="nucleotide sequence ID" value="NZ_JAPNKE010000002.1"/>
</dbReference>
<protein>
    <submittedName>
        <fullName evidence="2">MYXO-CTERM sorting domain-containing protein</fullName>
    </submittedName>
</protein>
<feature type="compositionally biased region" description="Low complexity" evidence="1">
    <location>
        <begin position="43"/>
        <end position="68"/>
    </location>
</feature>
<name>A0A9X3F6K0_9BACT</name>
<dbReference type="NCBIfam" id="TIGR03382">
    <property type="entry name" value="GC_trans_RRR"/>
    <property type="match status" value="1"/>
</dbReference>
<accession>A0A9X3F6K0</accession>
<comment type="caution">
    <text evidence="2">The sequence shown here is derived from an EMBL/GenBank/DDBJ whole genome shotgun (WGS) entry which is preliminary data.</text>
</comment>
<evidence type="ECO:0000313" key="2">
    <source>
        <dbReference type="EMBL" id="MCY1012573.1"/>
    </source>
</evidence>
<sequence>MLGEQAVDPAPALAACAEQPYTCLVTSDLVPRAWDPAACTPWPEGTAPTTGAETGESSDSESGGEPPTTEASETAGDSEGASDSATAGSDTGKDGCACAADPGASGWGVLALLLPWLGRRRRR</sequence>
<dbReference type="AlphaFoldDB" id="A0A9X3F6K0"/>
<keyword evidence="3" id="KW-1185">Reference proteome</keyword>
<dbReference type="InterPro" id="IPR017756">
    <property type="entry name" value="TM_Gly-Cys-Arg_CS"/>
</dbReference>
<dbReference type="InterPro" id="IPR024038">
    <property type="entry name" value="MYXO-CTERM"/>
</dbReference>
<feature type="region of interest" description="Disordered" evidence="1">
    <location>
        <begin position="34"/>
        <end position="104"/>
    </location>
</feature>
<proteinExistence type="predicted"/>
<organism evidence="2 3">
    <name type="scientific">Nannocystis pusilla</name>
    <dbReference type="NCBI Taxonomy" id="889268"/>
    <lineage>
        <taxon>Bacteria</taxon>
        <taxon>Pseudomonadati</taxon>
        <taxon>Myxococcota</taxon>
        <taxon>Polyangia</taxon>
        <taxon>Nannocystales</taxon>
        <taxon>Nannocystaceae</taxon>
        <taxon>Nannocystis</taxon>
    </lineage>
</organism>
<evidence type="ECO:0000313" key="3">
    <source>
        <dbReference type="Proteomes" id="UP001150924"/>
    </source>
</evidence>
<dbReference type="EMBL" id="JAPNKE010000002">
    <property type="protein sequence ID" value="MCY1012573.1"/>
    <property type="molecule type" value="Genomic_DNA"/>
</dbReference>
<reference evidence="2" key="1">
    <citation type="submission" date="2022-11" db="EMBL/GenBank/DDBJ databases">
        <title>Minimal conservation of predation-associated metabolite biosynthetic gene clusters underscores biosynthetic potential of Myxococcota including descriptions for ten novel species: Archangium lansinium sp. nov., Myxococcus landrumus sp. nov., Nannocystis bai.</title>
        <authorList>
            <person name="Ahearne A."/>
            <person name="Stevens C."/>
            <person name="Phillips K."/>
        </authorList>
    </citation>
    <scope>NUCLEOTIDE SEQUENCE</scope>
    <source>
        <strain evidence="2">Na p29</strain>
    </source>
</reference>
<dbReference type="NCBIfam" id="TIGR03901">
    <property type="entry name" value="MYXO-CTERM"/>
    <property type="match status" value="1"/>
</dbReference>
<dbReference type="Proteomes" id="UP001150924">
    <property type="component" value="Unassembled WGS sequence"/>
</dbReference>
<gene>
    <name evidence="2" type="ORF">OV079_44995</name>
</gene>